<dbReference type="KEGG" id="agv:OJF2_38990"/>
<dbReference type="EMBL" id="CP042997">
    <property type="protein sequence ID" value="QEH35348.1"/>
    <property type="molecule type" value="Genomic_DNA"/>
</dbReference>
<dbReference type="AlphaFoldDB" id="A0A5B9W437"/>
<keyword evidence="4" id="KW-1185">Reference proteome</keyword>
<dbReference type="NCBIfam" id="TIGR02595">
    <property type="entry name" value="PEP_CTERM"/>
    <property type="match status" value="1"/>
</dbReference>
<dbReference type="RefSeq" id="WP_148595162.1">
    <property type="nucleotide sequence ID" value="NZ_CP042997.1"/>
</dbReference>
<dbReference type="Proteomes" id="UP000324233">
    <property type="component" value="Chromosome"/>
</dbReference>
<keyword evidence="1" id="KW-0732">Signal</keyword>
<proteinExistence type="predicted"/>
<evidence type="ECO:0000259" key="2">
    <source>
        <dbReference type="Pfam" id="PF07589"/>
    </source>
</evidence>
<name>A0A5B9W437_9BACT</name>
<evidence type="ECO:0000313" key="4">
    <source>
        <dbReference type="Proteomes" id="UP000324233"/>
    </source>
</evidence>
<dbReference type="OrthoDB" id="288817at2"/>
<protein>
    <submittedName>
        <fullName evidence="3">PEP-CTERM motif protein</fullName>
    </submittedName>
</protein>
<evidence type="ECO:0000256" key="1">
    <source>
        <dbReference type="SAM" id="SignalP"/>
    </source>
</evidence>
<evidence type="ECO:0000313" key="3">
    <source>
        <dbReference type="EMBL" id="QEH35348.1"/>
    </source>
</evidence>
<feature type="chain" id="PRO_5022743296" evidence="1">
    <location>
        <begin position="30"/>
        <end position="235"/>
    </location>
</feature>
<feature type="domain" description="Ice-binding protein C-terminal" evidence="2">
    <location>
        <begin position="208"/>
        <end position="231"/>
    </location>
</feature>
<organism evidence="3 4">
    <name type="scientific">Aquisphaera giovannonii</name>
    <dbReference type="NCBI Taxonomy" id="406548"/>
    <lineage>
        <taxon>Bacteria</taxon>
        <taxon>Pseudomonadati</taxon>
        <taxon>Planctomycetota</taxon>
        <taxon>Planctomycetia</taxon>
        <taxon>Isosphaerales</taxon>
        <taxon>Isosphaeraceae</taxon>
        <taxon>Aquisphaera</taxon>
    </lineage>
</organism>
<sequence precursor="true">MNVRESISFVRSFAIAALILAGRAGQAVAGSVVEYDTTGAAGNEPSLAATYTAAGLTALDLTRGAGLSPSPASNNFSAGGWDDLSADDYFQLGFTVHAGYAATVDQLFVATRSSGTGPGFVEVAASVDGGAFAKVATVTQNGTFYSDSILDLNVTVASSLVVRFFVDPTNAASANGGTIGSGGTLRIGDYYDGAYSPLRLTGTTTLTAVPEPASAAMLAVGIAGVVLGRRRRASR</sequence>
<feature type="signal peptide" evidence="1">
    <location>
        <begin position="1"/>
        <end position="29"/>
    </location>
</feature>
<dbReference type="Pfam" id="PF07589">
    <property type="entry name" value="PEP-CTERM"/>
    <property type="match status" value="1"/>
</dbReference>
<accession>A0A5B9W437</accession>
<gene>
    <name evidence="3" type="ORF">OJF2_38990</name>
</gene>
<dbReference type="InterPro" id="IPR013424">
    <property type="entry name" value="Ice-binding_C"/>
</dbReference>
<reference evidence="3 4" key="1">
    <citation type="submission" date="2019-08" db="EMBL/GenBank/DDBJ databases">
        <title>Deep-cultivation of Planctomycetes and their phenomic and genomic characterization uncovers novel biology.</title>
        <authorList>
            <person name="Wiegand S."/>
            <person name="Jogler M."/>
            <person name="Boedeker C."/>
            <person name="Pinto D."/>
            <person name="Vollmers J."/>
            <person name="Rivas-Marin E."/>
            <person name="Kohn T."/>
            <person name="Peeters S.H."/>
            <person name="Heuer A."/>
            <person name="Rast P."/>
            <person name="Oberbeckmann S."/>
            <person name="Bunk B."/>
            <person name="Jeske O."/>
            <person name="Meyerdierks A."/>
            <person name="Storesund J.E."/>
            <person name="Kallscheuer N."/>
            <person name="Luecker S."/>
            <person name="Lage O.M."/>
            <person name="Pohl T."/>
            <person name="Merkel B.J."/>
            <person name="Hornburger P."/>
            <person name="Mueller R.-W."/>
            <person name="Bruemmer F."/>
            <person name="Labrenz M."/>
            <person name="Spormann A.M."/>
            <person name="Op den Camp H."/>
            <person name="Overmann J."/>
            <person name="Amann R."/>
            <person name="Jetten M.S.M."/>
            <person name="Mascher T."/>
            <person name="Medema M.H."/>
            <person name="Devos D.P."/>
            <person name="Kaster A.-K."/>
            <person name="Ovreas L."/>
            <person name="Rohde M."/>
            <person name="Galperin M.Y."/>
            <person name="Jogler C."/>
        </authorList>
    </citation>
    <scope>NUCLEOTIDE SEQUENCE [LARGE SCALE GENOMIC DNA]</scope>
    <source>
        <strain evidence="3 4">OJF2</strain>
    </source>
</reference>